<evidence type="ECO:0000313" key="1">
    <source>
        <dbReference type="EMBL" id="CAI0405375.1"/>
    </source>
</evidence>
<protein>
    <submittedName>
        <fullName evidence="1">Uncharacterized protein</fullName>
    </submittedName>
</protein>
<keyword evidence="2" id="KW-1185">Reference proteome</keyword>
<dbReference type="Proteomes" id="UP001154282">
    <property type="component" value="Unassembled WGS sequence"/>
</dbReference>
<comment type="caution">
    <text evidence="1">The sequence shown here is derived from an EMBL/GenBank/DDBJ whole genome shotgun (WGS) entry which is preliminary data.</text>
</comment>
<reference evidence="1" key="1">
    <citation type="submission" date="2022-08" db="EMBL/GenBank/DDBJ databases">
        <authorList>
            <person name="Gutierrez-Valencia J."/>
        </authorList>
    </citation>
    <scope>NUCLEOTIDE SEQUENCE</scope>
</reference>
<proteinExistence type="predicted"/>
<sequence length="63" mass="7336">MQESNINSLPVSRFRLPFSARPLSPKELGETETTKEKAKFKNRKFQFPRSHPRLFPVSDPPTH</sequence>
<gene>
    <name evidence="1" type="ORF">LITE_LOCUS12849</name>
</gene>
<organism evidence="1 2">
    <name type="scientific">Linum tenue</name>
    <dbReference type="NCBI Taxonomy" id="586396"/>
    <lineage>
        <taxon>Eukaryota</taxon>
        <taxon>Viridiplantae</taxon>
        <taxon>Streptophyta</taxon>
        <taxon>Embryophyta</taxon>
        <taxon>Tracheophyta</taxon>
        <taxon>Spermatophyta</taxon>
        <taxon>Magnoliopsida</taxon>
        <taxon>eudicotyledons</taxon>
        <taxon>Gunneridae</taxon>
        <taxon>Pentapetalae</taxon>
        <taxon>rosids</taxon>
        <taxon>fabids</taxon>
        <taxon>Malpighiales</taxon>
        <taxon>Linaceae</taxon>
        <taxon>Linum</taxon>
    </lineage>
</organism>
<name>A0AAV0J8Q1_9ROSI</name>
<dbReference type="AlphaFoldDB" id="A0AAV0J8Q1"/>
<accession>A0AAV0J8Q1</accession>
<dbReference type="EMBL" id="CAMGYJ010000004">
    <property type="protein sequence ID" value="CAI0405375.1"/>
    <property type="molecule type" value="Genomic_DNA"/>
</dbReference>
<evidence type="ECO:0000313" key="2">
    <source>
        <dbReference type="Proteomes" id="UP001154282"/>
    </source>
</evidence>